<dbReference type="SUPFAM" id="SSF53448">
    <property type="entry name" value="Nucleotide-diphospho-sugar transferases"/>
    <property type="match status" value="1"/>
</dbReference>
<dbReference type="InterPro" id="IPR029044">
    <property type="entry name" value="Nucleotide-diphossugar_trans"/>
</dbReference>
<sequence>MSEISIVVPAYNAQKTIAICLDSIFDQTFKDFEIIVVNDGSTDHTEHILQTYRDKLKIINQKNRGAAAARNQGAAAASSSYIIFFDADIIAQPTLLQKMHQTLLNNPQISYAYSAFKFGLKTFRLWPFDPARLKKMPYIHTTSLIRRRDFPGFDESLKKFQDWDLWLTMLEKERIGCFIPEILFSVRPGGGMSKWLPKFFYQLPWSKKISAVESYRQAEKIIKQKHDL</sequence>
<accession>A0A1G1Y2A2</accession>
<gene>
    <name evidence="2" type="ORF">A2744_03435</name>
</gene>
<name>A0A1G1Y2A2_9BACT</name>
<dbReference type="Proteomes" id="UP000178240">
    <property type="component" value="Unassembled WGS sequence"/>
</dbReference>
<protein>
    <recommendedName>
        <fullName evidence="1">Glycosyltransferase 2-like domain-containing protein</fullName>
    </recommendedName>
</protein>
<dbReference type="PANTHER" id="PTHR43685">
    <property type="entry name" value="GLYCOSYLTRANSFERASE"/>
    <property type="match status" value="1"/>
</dbReference>
<dbReference type="Pfam" id="PF00535">
    <property type="entry name" value="Glycos_transf_2"/>
    <property type="match status" value="1"/>
</dbReference>
<dbReference type="CDD" id="cd00761">
    <property type="entry name" value="Glyco_tranf_GTA_type"/>
    <property type="match status" value="1"/>
</dbReference>
<organism evidence="2 3">
    <name type="scientific">Candidatus Buchananbacteria bacterium RIFCSPHIGHO2_01_FULL_44_11</name>
    <dbReference type="NCBI Taxonomy" id="1797535"/>
    <lineage>
        <taxon>Bacteria</taxon>
        <taxon>Candidatus Buchananiibacteriota</taxon>
    </lineage>
</organism>
<comment type="caution">
    <text evidence="2">The sequence shown here is derived from an EMBL/GenBank/DDBJ whole genome shotgun (WGS) entry which is preliminary data.</text>
</comment>
<dbReference type="EMBL" id="MHIE01000003">
    <property type="protein sequence ID" value="OGY46473.1"/>
    <property type="molecule type" value="Genomic_DNA"/>
</dbReference>
<dbReference type="Gene3D" id="3.90.550.10">
    <property type="entry name" value="Spore Coat Polysaccharide Biosynthesis Protein SpsA, Chain A"/>
    <property type="match status" value="1"/>
</dbReference>
<evidence type="ECO:0000313" key="2">
    <source>
        <dbReference type="EMBL" id="OGY46473.1"/>
    </source>
</evidence>
<feature type="domain" description="Glycosyltransferase 2-like" evidence="1">
    <location>
        <begin position="5"/>
        <end position="131"/>
    </location>
</feature>
<dbReference type="InterPro" id="IPR001173">
    <property type="entry name" value="Glyco_trans_2-like"/>
</dbReference>
<dbReference type="PANTHER" id="PTHR43685:SF2">
    <property type="entry name" value="GLYCOSYLTRANSFERASE 2-LIKE DOMAIN-CONTAINING PROTEIN"/>
    <property type="match status" value="1"/>
</dbReference>
<dbReference type="AlphaFoldDB" id="A0A1G1Y2A2"/>
<dbReference type="STRING" id="1797535.A2744_03435"/>
<evidence type="ECO:0000313" key="3">
    <source>
        <dbReference type="Proteomes" id="UP000178240"/>
    </source>
</evidence>
<proteinExistence type="predicted"/>
<evidence type="ECO:0000259" key="1">
    <source>
        <dbReference type="Pfam" id="PF00535"/>
    </source>
</evidence>
<reference evidence="2 3" key="1">
    <citation type="journal article" date="2016" name="Nat. Commun.">
        <title>Thousands of microbial genomes shed light on interconnected biogeochemical processes in an aquifer system.</title>
        <authorList>
            <person name="Anantharaman K."/>
            <person name="Brown C.T."/>
            <person name="Hug L.A."/>
            <person name="Sharon I."/>
            <person name="Castelle C.J."/>
            <person name="Probst A.J."/>
            <person name="Thomas B.C."/>
            <person name="Singh A."/>
            <person name="Wilkins M.J."/>
            <person name="Karaoz U."/>
            <person name="Brodie E.L."/>
            <person name="Williams K.H."/>
            <person name="Hubbard S.S."/>
            <person name="Banfield J.F."/>
        </authorList>
    </citation>
    <scope>NUCLEOTIDE SEQUENCE [LARGE SCALE GENOMIC DNA]</scope>
</reference>
<dbReference type="InterPro" id="IPR050834">
    <property type="entry name" value="Glycosyltransf_2"/>
</dbReference>